<dbReference type="AlphaFoldDB" id="A0AAV5NR32"/>
<dbReference type="Proteomes" id="UP001156690">
    <property type="component" value="Unassembled WGS sequence"/>
</dbReference>
<dbReference type="InterPro" id="IPR027417">
    <property type="entry name" value="P-loop_NTPase"/>
</dbReference>
<accession>A0AAV5NR32</accession>
<keyword evidence="2" id="KW-1185">Reference proteome</keyword>
<name>A0AAV5NR32_9VIBR</name>
<protein>
    <submittedName>
        <fullName evidence="1">Terminase</fullName>
    </submittedName>
</protein>
<evidence type="ECO:0000313" key="1">
    <source>
        <dbReference type="EMBL" id="GLQ72905.1"/>
    </source>
</evidence>
<dbReference type="EMBL" id="BSNX01000022">
    <property type="protein sequence ID" value="GLQ72905.1"/>
    <property type="molecule type" value="Genomic_DNA"/>
</dbReference>
<dbReference type="Gene3D" id="3.30.420.240">
    <property type="match status" value="1"/>
</dbReference>
<comment type="caution">
    <text evidence="1">The sequence shown here is derived from an EMBL/GenBank/DDBJ whole genome shotgun (WGS) entry which is preliminary data.</text>
</comment>
<reference evidence="2" key="1">
    <citation type="journal article" date="2019" name="Int. J. Syst. Evol. Microbiol.">
        <title>The Global Catalogue of Microorganisms (GCM) 10K type strain sequencing project: providing services to taxonomists for standard genome sequencing and annotation.</title>
        <authorList>
            <consortium name="The Broad Institute Genomics Platform"/>
            <consortium name="The Broad Institute Genome Sequencing Center for Infectious Disease"/>
            <person name="Wu L."/>
            <person name="Ma J."/>
        </authorList>
    </citation>
    <scope>NUCLEOTIDE SEQUENCE [LARGE SCALE GENOMIC DNA]</scope>
    <source>
        <strain evidence="2">NBRC 15640</strain>
    </source>
</reference>
<proteinExistence type="predicted"/>
<gene>
    <name evidence="1" type="ORF">GCM10007932_22650</name>
</gene>
<dbReference type="RefSeq" id="WP_126608504.1">
    <property type="nucleotide sequence ID" value="NZ_AP025145.1"/>
</dbReference>
<evidence type="ECO:0000313" key="2">
    <source>
        <dbReference type="Proteomes" id="UP001156690"/>
    </source>
</evidence>
<dbReference type="Gene3D" id="3.40.50.300">
    <property type="entry name" value="P-loop containing nucleotide triphosphate hydrolases"/>
    <property type="match status" value="1"/>
</dbReference>
<sequence>MSVVEDIKARLGDRWWRLNHLYKIENEKGELVPFVLRPAQQRLLTQMWWLNLILKARQMGFSTAIDIFLLDEALFNANLKCGIIAQDKTSAGEIFRTKVEVPFDNLPSWLKRRFRVLSRRSGASGGYILFGHQSSIQVGTSFRSGTVQRLHISEHGKICAKYPEKAREVRTGTLNTIHPDCIAFIESTAEGVGGDFHTMTMRALALSHHDAALSRMDWKFHFFPWWQEPKYQLPVPTSELVLSRHHMDYFVAIERAANTTLSDEQKQWYIQKEAEQREEMKQEFPSTPIEAFLVSGRRVFSATDTMHAEAHCEAPILLYDMEPQTGRRTKSHLPTRLDAQGQQTLMNRLLIWELPDDEDYAMGIDIAEGLEHGDRSSIDVVKQSTGEQVAHWFGYLDVERLAMLTAHIAQWYRNAFVGPERNNHGHAFILKLKELYPPSRIYAEQLIDRDSEDETERLGWLTTRHSKPILTEGLKSLLSDQQSGIRWVGTVSEIHTFVYDARGSMNAQEGCYDDQLMSYMIAQEMRVRMPVRRPSDELPTRKAHWMTH</sequence>
<organism evidence="1 2">
    <name type="scientific">Vibrio penaeicida</name>
    <dbReference type="NCBI Taxonomy" id="104609"/>
    <lineage>
        <taxon>Bacteria</taxon>
        <taxon>Pseudomonadati</taxon>
        <taxon>Pseudomonadota</taxon>
        <taxon>Gammaproteobacteria</taxon>
        <taxon>Vibrionales</taxon>
        <taxon>Vibrionaceae</taxon>
        <taxon>Vibrio</taxon>
    </lineage>
</organism>